<evidence type="ECO:0000313" key="2">
    <source>
        <dbReference type="Proteomes" id="UP001145114"/>
    </source>
</evidence>
<evidence type="ECO:0000313" key="1">
    <source>
        <dbReference type="EMBL" id="KAJ1674472.1"/>
    </source>
</evidence>
<keyword evidence="1" id="KW-0378">Hydrolase</keyword>
<dbReference type="EMBL" id="JAMZIH010005939">
    <property type="protein sequence ID" value="KAJ1674472.1"/>
    <property type="molecule type" value="Genomic_DNA"/>
</dbReference>
<sequence>MYMQDVSKEMRALNQVPTKASGVKGASGSAGEREFDEDQGTYGNQLPDDPDEILAMAAKKFKKKDIIAVDHSKVDYPPFRKAFYIEPPELRDISQEDVELLREELDGIKIRGKDCPKPATKWSYFGLPAACIEVIKWQRFECPTPIQAQAIPAILSGRDVIGVAKTGSGKTLAFLLPMLRQIKAQPLVANGEGPIALIMTPTRELAAQIYRECKLFSKPLGLRAVCAYGGSPIKDQIADLKRGAEIVVCTPGRMIDLLCANSGRVTNLKRITYLVLDEADRMFDMGFEPQVMKIVQNVRPDRQTVLFSATFPRQMEALARKILKRPLEITVGGRSVVCQDVDQRVLVVPQEKKFLQLLEILGRFYNDDPDTLALVFVDRQESADFLFRDLLRRGYVCGSIHGGKDQLDRNQTISDFKAGNIQLLIATSVAARGLDVKKLALVINYDCPNHMEDYVHRVGRTGRAGNKGVAYTFITPEQDRYAVDIVNALNLSDVVPPKEVADLANSFLGKVERGEVTHYNPKGASGFGGKGLERLDQERDMVKQLQRRAYGGEEAQAEDEEGEEEIVYDSEGEMVEVRRKLKPALPQPRKPIVPTTISSLATTTTTTTASAAVTAAKPDAESSSKPTTMTATMDPKTLAALKAAEAAAKMLNVPVGSSSTAVSAVDEINAQFSRDRGDAGPGAGGGALGKAAKDKRVLEYSIEIEINDYPQRARWRVTSRETLSQLTENTGVAITTRGIYVVPGKPVPDGERKLHLLIEGESERAVDQAKQEIRRLLAEATMQQMERESRQGGLGGSVPGRYSVV</sequence>
<keyword evidence="2" id="KW-1185">Reference proteome</keyword>
<organism evidence="1 2">
    <name type="scientific">Spiromyces aspiralis</name>
    <dbReference type="NCBI Taxonomy" id="68401"/>
    <lineage>
        <taxon>Eukaryota</taxon>
        <taxon>Fungi</taxon>
        <taxon>Fungi incertae sedis</taxon>
        <taxon>Zoopagomycota</taxon>
        <taxon>Kickxellomycotina</taxon>
        <taxon>Kickxellomycetes</taxon>
        <taxon>Kickxellales</taxon>
        <taxon>Kickxellaceae</taxon>
        <taxon>Spiromyces</taxon>
    </lineage>
</organism>
<protein>
    <submittedName>
        <fullName evidence="1">Pre-mRNA processing RNA-helicase</fullName>
        <ecNumber evidence="1">3.6.4.13</ecNumber>
    </submittedName>
</protein>
<comment type="caution">
    <text evidence="1">The sequence shown here is derived from an EMBL/GenBank/DDBJ whole genome shotgun (WGS) entry which is preliminary data.</text>
</comment>
<dbReference type="Proteomes" id="UP001145114">
    <property type="component" value="Unassembled WGS sequence"/>
</dbReference>
<name>A0ACC1HGX7_9FUNG</name>
<dbReference type="EC" id="3.6.4.13" evidence="1"/>
<proteinExistence type="predicted"/>
<reference evidence="1" key="1">
    <citation type="submission" date="2022-06" db="EMBL/GenBank/DDBJ databases">
        <title>Phylogenomic reconstructions and comparative analyses of Kickxellomycotina fungi.</title>
        <authorList>
            <person name="Reynolds N.K."/>
            <person name="Stajich J.E."/>
            <person name="Barry K."/>
            <person name="Grigoriev I.V."/>
            <person name="Crous P."/>
            <person name="Smith M.E."/>
        </authorList>
    </citation>
    <scope>NUCLEOTIDE SEQUENCE</scope>
    <source>
        <strain evidence="1">RSA 2271</strain>
    </source>
</reference>
<gene>
    <name evidence="1" type="primary">PRP5</name>
    <name evidence="1" type="ORF">EV182_003208</name>
</gene>
<accession>A0ACC1HGX7</accession>